<dbReference type="InterPro" id="IPR033932">
    <property type="entry name" value="YtcJ-like"/>
</dbReference>
<dbReference type="PANTHER" id="PTHR22642:SF2">
    <property type="entry name" value="PROTEIN LONG AFTER FAR-RED 3"/>
    <property type="match status" value="1"/>
</dbReference>
<dbReference type="Gene3D" id="3.10.310.70">
    <property type="match status" value="1"/>
</dbReference>
<reference evidence="2" key="1">
    <citation type="submission" date="2020-10" db="EMBL/GenBank/DDBJ databases">
        <authorList>
            <person name="Gilroy R."/>
        </authorList>
    </citation>
    <scope>NUCLEOTIDE SEQUENCE</scope>
    <source>
        <strain evidence="2">CHK195-11698</strain>
    </source>
</reference>
<dbReference type="InterPro" id="IPR011059">
    <property type="entry name" value="Metal-dep_hydrolase_composite"/>
</dbReference>
<dbReference type="InterPro" id="IPR032466">
    <property type="entry name" value="Metal_Hydrolase"/>
</dbReference>
<feature type="domain" description="Amidohydrolase 3" evidence="1">
    <location>
        <begin position="46"/>
        <end position="533"/>
    </location>
</feature>
<gene>
    <name evidence="2" type="ORF">IAD15_04550</name>
</gene>
<proteinExistence type="predicted"/>
<sequence length="541" mass="60848">MRTIYIHGIIDTMTQGMARAMVVDDRNVIYVGENEVALTYQNDNSQVVDLEGCFVTAGFNDSHMHLLGYGSTLYQLQLAEHTHSIQDVIETARSYLAAHPLKEGEWLRGRGWNHDYFSDEKRFLNRYDLDKISTQHPICLIRACGHVCVVNSKALDILGIDASTSQVEGGRFDVDEKGQPLGIFRENALGMVYNAIPQPTLEQLKEMILASCRSLNAFGITSSQTDDFETFDVGYRTIIQAYQELEQEGLLTVKVNEQAQLPTLAKLKQFIADGYTSNVGSEYFKIGPLKLLGDGSLGARTAYLTYPYADDPEAKGILCFDQKTLDDLITYAHTHGMYVAVHCIGDGIMKMVMLSYRKVLSQFPKTDHRHGIVHCQITDEGLLEDFEDMQIHAYIQPIFLDYDIHIVEKRIGKQKAAKTYQFKRLYNQHASSGSDAPVELPDVLAGMQCAITRCTLNNEGPFIPSEALTVEEALRSYTLEGAYASFEEKIKGSLEAGKRADFVILDQNPYTTAPSHIKDIQVLATYLDGREVYRRTREVRK</sequence>
<dbReference type="GO" id="GO:0016810">
    <property type="term" value="F:hydrolase activity, acting on carbon-nitrogen (but not peptide) bonds"/>
    <property type="evidence" value="ECO:0007669"/>
    <property type="project" value="InterPro"/>
</dbReference>
<dbReference type="InterPro" id="IPR013108">
    <property type="entry name" value="Amidohydro_3"/>
</dbReference>
<dbReference type="PANTHER" id="PTHR22642">
    <property type="entry name" value="IMIDAZOLONEPROPIONASE"/>
    <property type="match status" value="1"/>
</dbReference>
<comment type="caution">
    <text evidence="2">The sequence shown here is derived from an EMBL/GenBank/DDBJ whole genome shotgun (WGS) entry which is preliminary data.</text>
</comment>
<dbReference type="AlphaFoldDB" id="A0A9D1HML9"/>
<reference evidence="2" key="2">
    <citation type="journal article" date="2021" name="PeerJ">
        <title>Extensive microbial diversity within the chicken gut microbiome revealed by metagenomics and culture.</title>
        <authorList>
            <person name="Gilroy R."/>
            <person name="Ravi A."/>
            <person name="Getino M."/>
            <person name="Pursley I."/>
            <person name="Horton D.L."/>
            <person name="Alikhan N.F."/>
            <person name="Baker D."/>
            <person name="Gharbi K."/>
            <person name="Hall N."/>
            <person name="Watson M."/>
            <person name="Adriaenssens E.M."/>
            <person name="Foster-Nyarko E."/>
            <person name="Jarju S."/>
            <person name="Secka A."/>
            <person name="Antonio M."/>
            <person name="Oren A."/>
            <person name="Chaudhuri R.R."/>
            <person name="La Ragione R."/>
            <person name="Hildebrand F."/>
            <person name="Pallen M.J."/>
        </authorList>
    </citation>
    <scope>NUCLEOTIDE SEQUENCE</scope>
    <source>
        <strain evidence="2">CHK195-11698</strain>
    </source>
</reference>
<dbReference type="Pfam" id="PF07969">
    <property type="entry name" value="Amidohydro_3"/>
    <property type="match status" value="1"/>
</dbReference>
<dbReference type="CDD" id="cd01300">
    <property type="entry name" value="YtcJ_like"/>
    <property type="match status" value="1"/>
</dbReference>
<dbReference type="SUPFAM" id="SSF51556">
    <property type="entry name" value="Metallo-dependent hydrolases"/>
    <property type="match status" value="1"/>
</dbReference>
<dbReference type="Proteomes" id="UP000824175">
    <property type="component" value="Unassembled WGS sequence"/>
</dbReference>
<dbReference type="Gene3D" id="3.20.20.140">
    <property type="entry name" value="Metal-dependent hydrolases"/>
    <property type="match status" value="1"/>
</dbReference>
<evidence type="ECO:0000313" key="2">
    <source>
        <dbReference type="EMBL" id="HIU13320.1"/>
    </source>
</evidence>
<accession>A0A9D1HML9</accession>
<dbReference type="EMBL" id="DVMJ01000039">
    <property type="protein sequence ID" value="HIU13320.1"/>
    <property type="molecule type" value="Genomic_DNA"/>
</dbReference>
<organism evidence="2 3">
    <name type="scientific">Candidatus Fimiplasma intestinipullorum</name>
    <dbReference type="NCBI Taxonomy" id="2840825"/>
    <lineage>
        <taxon>Bacteria</taxon>
        <taxon>Bacillati</taxon>
        <taxon>Bacillota</taxon>
        <taxon>Clostridia</taxon>
        <taxon>Eubacteriales</taxon>
        <taxon>Candidatus Fimiplasma</taxon>
    </lineage>
</organism>
<dbReference type="Gene3D" id="2.30.40.10">
    <property type="entry name" value="Urease, subunit C, domain 1"/>
    <property type="match status" value="1"/>
</dbReference>
<name>A0A9D1HML9_9FIRM</name>
<evidence type="ECO:0000259" key="1">
    <source>
        <dbReference type="Pfam" id="PF07969"/>
    </source>
</evidence>
<evidence type="ECO:0000313" key="3">
    <source>
        <dbReference type="Proteomes" id="UP000824175"/>
    </source>
</evidence>
<protein>
    <submittedName>
        <fullName evidence="2">Amidohydrolase</fullName>
    </submittedName>
</protein>
<dbReference type="SUPFAM" id="SSF51338">
    <property type="entry name" value="Composite domain of metallo-dependent hydrolases"/>
    <property type="match status" value="1"/>
</dbReference>